<name>A0ABR7V0E1_9FLAO</name>
<evidence type="ECO:0000313" key="1">
    <source>
        <dbReference type="EMBL" id="MBD0778243.1"/>
    </source>
</evidence>
<proteinExistence type="predicted"/>
<dbReference type="EMBL" id="JABTCF010000005">
    <property type="protein sequence ID" value="MBD0778243.1"/>
    <property type="molecule type" value="Genomic_DNA"/>
</dbReference>
<sequence>MKNFKQMQEIARAKMAVKIAATTTKSLPKADLNRNHSEQQNRQIIFEAAFQSSLENGVIFLIKDDYNISAQVKGLSTTHMKSTDFEEAAQKLTEWSGYKIDKYQLYNGLITEAGKYKMQQGKRKSSEDYLNELIEVVIDAEINLDENLKRIDTIERLGQIVAGIALEIGIQFFRDKRNNLYLNCLDNKFGLTSLKTKDVLPYFRTMVLKASGFGRVKSDAEVNRLIENFKAFLPLVK</sequence>
<dbReference type="RefSeq" id="WP_188243726.1">
    <property type="nucleotide sequence ID" value="NZ_JABTCF010000005.1"/>
</dbReference>
<protein>
    <recommendedName>
        <fullName evidence="3">RteC protein</fullName>
    </recommendedName>
</protein>
<reference evidence="1" key="1">
    <citation type="submission" date="2020-05" db="EMBL/GenBank/DDBJ databases">
        <title>The draft genome sequence of Maribacter sp. ANRC-HE7.</title>
        <authorList>
            <person name="Mu L."/>
        </authorList>
    </citation>
    <scope>NUCLEOTIDE SEQUENCE</scope>
    <source>
        <strain evidence="1">ANRC-HE7</strain>
    </source>
</reference>
<organism evidence="1 2">
    <name type="scientific">Maribacter aquimaris</name>
    <dbReference type="NCBI Taxonomy" id="2737171"/>
    <lineage>
        <taxon>Bacteria</taxon>
        <taxon>Pseudomonadati</taxon>
        <taxon>Bacteroidota</taxon>
        <taxon>Flavobacteriia</taxon>
        <taxon>Flavobacteriales</taxon>
        <taxon>Flavobacteriaceae</taxon>
        <taxon>Maribacter</taxon>
    </lineage>
</organism>
<accession>A0ABR7V0E1</accession>
<gene>
    <name evidence="1" type="ORF">HPE56_10600</name>
</gene>
<keyword evidence="2" id="KW-1185">Reference proteome</keyword>
<dbReference type="Proteomes" id="UP001166021">
    <property type="component" value="Unassembled WGS sequence"/>
</dbReference>
<evidence type="ECO:0000313" key="2">
    <source>
        <dbReference type="Proteomes" id="UP001166021"/>
    </source>
</evidence>
<comment type="caution">
    <text evidence="1">The sequence shown here is derived from an EMBL/GenBank/DDBJ whole genome shotgun (WGS) entry which is preliminary data.</text>
</comment>
<evidence type="ECO:0008006" key="3">
    <source>
        <dbReference type="Google" id="ProtNLM"/>
    </source>
</evidence>